<name>A0ABN3GUH2_9ACTN</name>
<protein>
    <recommendedName>
        <fullName evidence="1">SnoaL-like domain-containing protein</fullName>
    </recommendedName>
</protein>
<proteinExistence type="predicted"/>
<accession>A0ABN3GUH2</accession>
<organism evidence="2 3">
    <name type="scientific">Dactylosporangium salmoneum</name>
    <dbReference type="NCBI Taxonomy" id="53361"/>
    <lineage>
        <taxon>Bacteria</taxon>
        <taxon>Bacillati</taxon>
        <taxon>Actinomycetota</taxon>
        <taxon>Actinomycetes</taxon>
        <taxon>Micromonosporales</taxon>
        <taxon>Micromonosporaceae</taxon>
        <taxon>Dactylosporangium</taxon>
    </lineage>
</organism>
<keyword evidence="3" id="KW-1185">Reference proteome</keyword>
<reference evidence="2 3" key="1">
    <citation type="journal article" date="2019" name="Int. J. Syst. Evol. Microbiol.">
        <title>The Global Catalogue of Microorganisms (GCM) 10K type strain sequencing project: providing services to taxonomists for standard genome sequencing and annotation.</title>
        <authorList>
            <consortium name="The Broad Institute Genomics Platform"/>
            <consortium name="The Broad Institute Genome Sequencing Center for Infectious Disease"/>
            <person name="Wu L."/>
            <person name="Ma J."/>
        </authorList>
    </citation>
    <scope>NUCLEOTIDE SEQUENCE [LARGE SCALE GENOMIC DNA]</scope>
    <source>
        <strain evidence="2 3">JCM 3272</strain>
    </source>
</reference>
<sequence length="118" mass="13059">MPDEPRRKAIAADYFRRLNDGDVDAVVELFAPEGRIEHPLGRPARRGRDAQRDYAAAQIRDQVRIETGLMVAAQDDRQVVVPHTVSRGGGPDRPAIGILRIGPSGLIEQLRILEGTDR</sequence>
<dbReference type="Pfam" id="PF12680">
    <property type="entry name" value="SnoaL_2"/>
    <property type="match status" value="1"/>
</dbReference>
<evidence type="ECO:0000259" key="1">
    <source>
        <dbReference type="Pfam" id="PF12680"/>
    </source>
</evidence>
<dbReference type="Proteomes" id="UP001501444">
    <property type="component" value="Unassembled WGS sequence"/>
</dbReference>
<dbReference type="EMBL" id="BAAARV010000052">
    <property type="protein sequence ID" value="GAA2361272.1"/>
    <property type="molecule type" value="Genomic_DNA"/>
</dbReference>
<evidence type="ECO:0000313" key="2">
    <source>
        <dbReference type="EMBL" id="GAA2361272.1"/>
    </source>
</evidence>
<dbReference type="Gene3D" id="3.10.450.50">
    <property type="match status" value="1"/>
</dbReference>
<comment type="caution">
    <text evidence="2">The sequence shown here is derived from an EMBL/GenBank/DDBJ whole genome shotgun (WGS) entry which is preliminary data.</text>
</comment>
<dbReference type="InterPro" id="IPR032710">
    <property type="entry name" value="NTF2-like_dom_sf"/>
</dbReference>
<dbReference type="InterPro" id="IPR037401">
    <property type="entry name" value="SnoaL-like"/>
</dbReference>
<dbReference type="RefSeq" id="WP_344615571.1">
    <property type="nucleotide sequence ID" value="NZ_BAAARV010000052.1"/>
</dbReference>
<evidence type="ECO:0000313" key="3">
    <source>
        <dbReference type="Proteomes" id="UP001501444"/>
    </source>
</evidence>
<gene>
    <name evidence="2" type="ORF">GCM10010170_056570</name>
</gene>
<feature type="domain" description="SnoaL-like" evidence="1">
    <location>
        <begin position="12"/>
        <end position="105"/>
    </location>
</feature>
<dbReference type="SUPFAM" id="SSF54427">
    <property type="entry name" value="NTF2-like"/>
    <property type="match status" value="1"/>
</dbReference>